<evidence type="ECO:0000256" key="10">
    <source>
        <dbReference type="RuleBase" id="RU364125"/>
    </source>
</evidence>
<dbReference type="RefSeq" id="WP_067616151.1">
    <property type="nucleotide sequence ID" value="NZ_MAGO01000002.1"/>
</dbReference>
<name>A0A1B9F836_9BACT</name>
<dbReference type="PANTHER" id="PTHR35091">
    <property type="entry name" value="FLAGELLAR PROTEIN FLIL"/>
    <property type="match status" value="1"/>
</dbReference>
<sequence>MAKEKKGKEQAEGTEKKKKPLLLFIIIGVVVLLLCGAGAYFFLFSGPSDQEIAQEIQQEQQQGESSQPVKQSSPEIGVMFSMDPFVVNLADPKARHFVKATITLELVNDEVKDKADKLLPRIRNDIILLLSSQTLEDVITMEGKIRLRDEIMARVSRILGKDAVKNVYFAQFVVQ</sequence>
<keyword evidence="7 10" id="KW-0283">Flagellar rotation</keyword>
<evidence type="ECO:0000256" key="2">
    <source>
        <dbReference type="ARBA" id="ARBA00004162"/>
    </source>
</evidence>
<feature type="transmembrane region" description="Helical" evidence="10">
    <location>
        <begin position="21"/>
        <end position="43"/>
    </location>
</feature>
<evidence type="ECO:0000313" key="12">
    <source>
        <dbReference type="Proteomes" id="UP000093080"/>
    </source>
</evidence>
<dbReference type="PANTHER" id="PTHR35091:SF2">
    <property type="entry name" value="FLAGELLAR PROTEIN FLIL"/>
    <property type="match status" value="1"/>
</dbReference>
<dbReference type="PATRIC" id="fig|1156395.6.peg.567"/>
<evidence type="ECO:0000256" key="4">
    <source>
        <dbReference type="ARBA" id="ARBA00022475"/>
    </source>
</evidence>
<evidence type="ECO:0000313" key="11">
    <source>
        <dbReference type="EMBL" id="OCC16099.1"/>
    </source>
</evidence>
<accession>A0A1B9F836</accession>
<reference evidence="11 12" key="1">
    <citation type="submission" date="2016-06" db="EMBL/GenBank/DDBJ databases">
        <title>Respiratory ammonification of nitrate coupled to the oxidation of elemental sulfur in deep-sea autotrophic thermophilic bacteria.</title>
        <authorList>
            <person name="Slobodkina G.B."/>
            <person name="Mardanov A.V."/>
            <person name="Ravin N.V."/>
            <person name="Frolova A.A."/>
            <person name="Viryasiv M.B."/>
            <person name="Chernyh N.A."/>
            <person name="Bonch-Osmolovskaya E.A."/>
            <person name="Slobodkin A.I."/>
        </authorList>
    </citation>
    <scope>NUCLEOTIDE SEQUENCE [LARGE SCALE GENOMIC DNA]</scope>
    <source>
        <strain evidence="11 12">S69</strain>
    </source>
</reference>
<dbReference type="AlphaFoldDB" id="A0A1B9F836"/>
<keyword evidence="4 10" id="KW-1003">Cell membrane</keyword>
<keyword evidence="11" id="KW-0966">Cell projection</keyword>
<organism evidence="11 12">
    <name type="scientific">Dissulfuribacter thermophilus</name>
    <dbReference type="NCBI Taxonomy" id="1156395"/>
    <lineage>
        <taxon>Bacteria</taxon>
        <taxon>Pseudomonadati</taxon>
        <taxon>Thermodesulfobacteriota</taxon>
        <taxon>Dissulfuribacteria</taxon>
        <taxon>Dissulfuribacterales</taxon>
        <taxon>Dissulfuribacteraceae</taxon>
        <taxon>Dissulfuribacter</taxon>
    </lineage>
</organism>
<comment type="caution">
    <text evidence="11">The sequence shown here is derived from an EMBL/GenBank/DDBJ whole genome shotgun (WGS) entry which is preliminary data.</text>
</comment>
<dbReference type="Proteomes" id="UP000093080">
    <property type="component" value="Unassembled WGS sequence"/>
</dbReference>
<gene>
    <name evidence="11" type="ORF">DBT_0561</name>
</gene>
<evidence type="ECO:0000256" key="9">
    <source>
        <dbReference type="ARBA" id="ARBA00023136"/>
    </source>
</evidence>
<keyword evidence="12" id="KW-1185">Reference proteome</keyword>
<proteinExistence type="inferred from homology"/>
<evidence type="ECO:0000256" key="3">
    <source>
        <dbReference type="ARBA" id="ARBA00008281"/>
    </source>
</evidence>
<keyword evidence="11" id="KW-0969">Cilium</keyword>
<comment type="function">
    <text evidence="1 10">Controls the rotational direction of flagella during chemotaxis.</text>
</comment>
<keyword evidence="11" id="KW-0282">Flagellum</keyword>
<dbReference type="GO" id="GO:0005886">
    <property type="term" value="C:plasma membrane"/>
    <property type="evidence" value="ECO:0007669"/>
    <property type="project" value="UniProtKB-SubCell"/>
</dbReference>
<dbReference type="EMBL" id="MAGO01000002">
    <property type="protein sequence ID" value="OCC16099.1"/>
    <property type="molecule type" value="Genomic_DNA"/>
</dbReference>
<evidence type="ECO:0000256" key="5">
    <source>
        <dbReference type="ARBA" id="ARBA00022500"/>
    </source>
</evidence>
<dbReference type="Pfam" id="PF03748">
    <property type="entry name" value="FliL"/>
    <property type="match status" value="1"/>
</dbReference>
<keyword evidence="5 10" id="KW-0145">Chemotaxis</keyword>
<dbReference type="GO" id="GO:0006935">
    <property type="term" value="P:chemotaxis"/>
    <property type="evidence" value="ECO:0007669"/>
    <property type="project" value="UniProtKB-KW"/>
</dbReference>
<comment type="similarity">
    <text evidence="3 10">Belongs to the FliL family.</text>
</comment>
<evidence type="ECO:0000256" key="6">
    <source>
        <dbReference type="ARBA" id="ARBA00022692"/>
    </source>
</evidence>
<evidence type="ECO:0000256" key="1">
    <source>
        <dbReference type="ARBA" id="ARBA00002254"/>
    </source>
</evidence>
<evidence type="ECO:0000256" key="8">
    <source>
        <dbReference type="ARBA" id="ARBA00022989"/>
    </source>
</evidence>
<comment type="subcellular location">
    <subcellularLocation>
        <location evidence="2">Cell membrane</location>
        <topology evidence="2">Single-pass membrane protein</topology>
    </subcellularLocation>
</comment>
<dbReference type="InterPro" id="IPR005503">
    <property type="entry name" value="FliL"/>
</dbReference>
<dbReference type="STRING" id="1156395.DBT_0561"/>
<keyword evidence="8 10" id="KW-1133">Transmembrane helix</keyword>
<keyword evidence="6 10" id="KW-0812">Transmembrane</keyword>
<keyword evidence="9 10" id="KW-0472">Membrane</keyword>
<dbReference type="OrthoDB" id="9799777at2"/>
<dbReference type="GO" id="GO:0071978">
    <property type="term" value="P:bacterial-type flagellum-dependent swarming motility"/>
    <property type="evidence" value="ECO:0007669"/>
    <property type="project" value="TreeGrafter"/>
</dbReference>
<dbReference type="GO" id="GO:0009425">
    <property type="term" value="C:bacterial-type flagellum basal body"/>
    <property type="evidence" value="ECO:0007669"/>
    <property type="project" value="InterPro"/>
</dbReference>
<protein>
    <recommendedName>
        <fullName evidence="10">Flagellar protein FliL</fullName>
    </recommendedName>
</protein>
<evidence type="ECO:0000256" key="7">
    <source>
        <dbReference type="ARBA" id="ARBA00022779"/>
    </source>
</evidence>